<reference evidence="1 2" key="1">
    <citation type="submission" date="2021-06" db="EMBL/GenBank/DDBJ databases">
        <authorList>
            <person name="Palmer J.M."/>
        </authorList>
    </citation>
    <scope>NUCLEOTIDE SEQUENCE [LARGE SCALE GENOMIC DNA]</scope>
    <source>
        <strain evidence="1 2">AS_MEX2019</strain>
        <tissue evidence="1">Muscle</tissue>
    </source>
</reference>
<gene>
    <name evidence="1" type="ORF">AMECASPLE_014796</name>
</gene>
<accession>A0ABV0ZM10</accession>
<name>A0ABV0ZM10_9TELE</name>
<dbReference type="Proteomes" id="UP001469553">
    <property type="component" value="Unassembled WGS sequence"/>
</dbReference>
<sequence>MPDMNTALDPQERNGVSSCWYHQQSMADRKLSKVWLHFSKCDADYARYNICGTKCKARSGNASNPRKHLVRHKIFLKAEEKQFPSASDLRLQFTFMFSC</sequence>
<evidence type="ECO:0008006" key="3">
    <source>
        <dbReference type="Google" id="ProtNLM"/>
    </source>
</evidence>
<organism evidence="1 2">
    <name type="scientific">Ameca splendens</name>
    <dbReference type="NCBI Taxonomy" id="208324"/>
    <lineage>
        <taxon>Eukaryota</taxon>
        <taxon>Metazoa</taxon>
        <taxon>Chordata</taxon>
        <taxon>Craniata</taxon>
        <taxon>Vertebrata</taxon>
        <taxon>Euteleostomi</taxon>
        <taxon>Actinopterygii</taxon>
        <taxon>Neopterygii</taxon>
        <taxon>Teleostei</taxon>
        <taxon>Neoteleostei</taxon>
        <taxon>Acanthomorphata</taxon>
        <taxon>Ovalentaria</taxon>
        <taxon>Atherinomorphae</taxon>
        <taxon>Cyprinodontiformes</taxon>
        <taxon>Goodeidae</taxon>
        <taxon>Ameca</taxon>
    </lineage>
</organism>
<dbReference type="EMBL" id="JAHRIP010066848">
    <property type="protein sequence ID" value="MEQ2307106.1"/>
    <property type="molecule type" value="Genomic_DNA"/>
</dbReference>
<protein>
    <recommendedName>
        <fullName evidence="3">BED-type domain-containing protein</fullName>
    </recommendedName>
</protein>
<comment type="caution">
    <text evidence="1">The sequence shown here is derived from an EMBL/GenBank/DDBJ whole genome shotgun (WGS) entry which is preliminary data.</text>
</comment>
<evidence type="ECO:0000313" key="1">
    <source>
        <dbReference type="EMBL" id="MEQ2307106.1"/>
    </source>
</evidence>
<evidence type="ECO:0000313" key="2">
    <source>
        <dbReference type="Proteomes" id="UP001469553"/>
    </source>
</evidence>
<proteinExistence type="predicted"/>
<keyword evidence="2" id="KW-1185">Reference proteome</keyword>